<keyword evidence="1" id="KW-0812">Transmembrane</keyword>
<proteinExistence type="predicted"/>
<keyword evidence="1" id="KW-0472">Membrane</keyword>
<dbReference type="Proteomes" id="UP000250321">
    <property type="component" value="Unassembled WGS sequence"/>
</dbReference>
<sequence length="140" mass="15439">MARNCLQAAELTTSDRPALLPTEIKCSLLSAVDLECEDLLNFPHLKSGLLILTTHRLFSLRHPSCRHHPHLLRQKVNQVHVRLTLAPIPALGLALQLGFGFGFWFKVRGGDGRGQREGRFGHLFEQVLGQLAGKGLGDCA</sequence>
<comment type="caution">
    <text evidence="2">The sequence shown here is derived from an EMBL/GenBank/DDBJ whole genome shotgun (WGS) entry which is preliminary data.</text>
</comment>
<accession>A0A314URJ8</accession>
<organism evidence="2 3">
    <name type="scientific">Prunus yedoensis var. nudiflora</name>
    <dbReference type="NCBI Taxonomy" id="2094558"/>
    <lineage>
        <taxon>Eukaryota</taxon>
        <taxon>Viridiplantae</taxon>
        <taxon>Streptophyta</taxon>
        <taxon>Embryophyta</taxon>
        <taxon>Tracheophyta</taxon>
        <taxon>Spermatophyta</taxon>
        <taxon>Magnoliopsida</taxon>
        <taxon>eudicotyledons</taxon>
        <taxon>Gunneridae</taxon>
        <taxon>Pentapetalae</taxon>
        <taxon>rosids</taxon>
        <taxon>fabids</taxon>
        <taxon>Rosales</taxon>
        <taxon>Rosaceae</taxon>
        <taxon>Amygdaloideae</taxon>
        <taxon>Amygdaleae</taxon>
        <taxon>Prunus</taxon>
    </lineage>
</organism>
<dbReference type="Gene3D" id="2.30.29.30">
    <property type="entry name" value="Pleckstrin-homology domain (PH domain)/Phosphotyrosine-binding domain (PTB)"/>
    <property type="match status" value="1"/>
</dbReference>
<keyword evidence="3" id="KW-1185">Reference proteome</keyword>
<dbReference type="STRING" id="2094558.A0A314URJ8"/>
<keyword evidence="1" id="KW-1133">Transmembrane helix</keyword>
<dbReference type="AlphaFoldDB" id="A0A314URJ8"/>
<evidence type="ECO:0000313" key="3">
    <source>
        <dbReference type="Proteomes" id="UP000250321"/>
    </source>
</evidence>
<protein>
    <submittedName>
        <fullName evidence="2">Vacuolar protein sorting-associated protein 36</fullName>
    </submittedName>
</protein>
<reference evidence="2 3" key="1">
    <citation type="submission" date="2018-02" db="EMBL/GenBank/DDBJ databases">
        <title>Draft genome of wild Prunus yedoensis var. nudiflora.</title>
        <authorList>
            <person name="Baek S."/>
            <person name="Kim J.-H."/>
            <person name="Choi K."/>
            <person name="Kim G.-B."/>
            <person name="Cho A."/>
            <person name="Jang H."/>
            <person name="Shin C.-H."/>
            <person name="Yu H.-J."/>
            <person name="Mun J.-H."/>
        </authorList>
    </citation>
    <scope>NUCLEOTIDE SEQUENCE [LARGE SCALE GENOMIC DNA]</scope>
    <source>
        <strain evidence="3">cv. Jeju island</strain>
        <tissue evidence="2">Leaf</tissue>
    </source>
</reference>
<name>A0A314URJ8_PRUYE</name>
<feature type="transmembrane region" description="Helical" evidence="1">
    <location>
        <begin position="83"/>
        <end position="105"/>
    </location>
</feature>
<evidence type="ECO:0000256" key="1">
    <source>
        <dbReference type="SAM" id="Phobius"/>
    </source>
</evidence>
<dbReference type="InterPro" id="IPR011993">
    <property type="entry name" value="PH-like_dom_sf"/>
</dbReference>
<dbReference type="SUPFAM" id="SSF50729">
    <property type="entry name" value="PH domain-like"/>
    <property type="match status" value="1"/>
</dbReference>
<dbReference type="EMBL" id="PJQY01003189">
    <property type="protein sequence ID" value="PQM39528.1"/>
    <property type="molecule type" value="Genomic_DNA"/>
</dbReference>
<evidence type="ECO:0000313" key="2">
    <source>
        <dbReference type="EMBL" id="PQM39528.1"/>
    </source>
</evidence>
<gene>
    <name evidence="2" type="ORF">Pyn_35021</name>
</gene>